<dbReference type="RefSeq" id="WP_126660307.1">
    <property type="nucleotide sequence ID" value="NZ_RYYR01000030.1"/>
</dbReference>
<comment type="caution">
    <text evidence="1">The sequence shown here is derived from an EMBL/GenBank/DDBJ whole genome shotgun (WGS) entry which is preliminary data.</text>
</comment>
<protein>
    <submittedName>
        <fullName evidence="1">DUF2164 domain-containing protein</fullName>
    </submittedName>
</protein>
<dbReference type="InterPro" id="IPR018680">
    <property type="entry name" value="DUF2164"/>
</dbReference>
<gene>
    <name evidence="1" type="ORF">EK386_16645</name>
</gene>
<accession>A0A432L8L5</accession>
<organism evidence="1 2">
    <name type="scientific">Lysinibacillus antri</name>
    <dbReference type="NCBI Taxonomy" id="2498145"/>
    <lineage>
        <taxon>Bacteria</taxon>
        <taxon>Bacillati</taxon>
        <taxon>Bacillota</taxon>
        <taxon>Bacilli</taxon>
        <taxon>Bacillales</taxon>
        <taxon>Bacillaceae</taxon>
        <taxon>Lysinibacillus</taxon>
    </lineage>
</organism>
<keyword evidence="2" id="KW-1185">Reference proteome</keyword>
<reference evidence="1 2" key="1">
    <citation type="submission" date="2018-12" db="EMBL/GenBank/DDBJ databases">
        <title>Lysinibacillus antri sp. nov., isolated from a cave soil.</title>
        <authorList>
            <person name="Narsing Rao M.P."/>
            <person name="Zhang H."/>
            <person name="Dong Z.-Y."/>
            <person name="Niu X.-K."/>
            <person name="Zhang K."/>
            <person name="Fang B.-Z."/>
            <person name="Kang Y.-Q."/>
            <person name="Xiao M."/>
            <person name="Li W.-J."/>
        </authorList>
    </citation>
    <scope>NUCLEOTIDE SEQUENCE [LARGE SCALE GENOMIC DNA]</scope>
    <source>
        <strain evidence="1 2">SYSU K30002</strain>
    </source>
</reference>
<dbReference type="Proteomes" id="UP000287910">
    <property type="component" value="Unassembled WGS sequence"/>
</dbReference>
<evidence type="ECO:0000313" key="2">
    <source>
        <dbReference type="Proteomes" id="UP000287910"/>
    </source>
</evidence>
<dbReference type="EMBL" id="RYYR01000030">
    <property type="protein sequence ID" value="RUL48710.1"/>
    <property type="molecule type" value="Genomic_DNA"/>
</dbReference>
<evidence type="ECO:0000313" key="1">
    <source>
        <dbReference type="EMBL" id="RUL48710.1"/>
    </source>
</evidence>
<dbReference type="AlphaFoldDB" id="A0A432L8L5"/>
<name>A0A432L8L5_9BACI</name>
<proteinExistence type="predicted"/>
<dbReference type="Pfam" id="PF09932">
    <property type="entry name" value="DUF2164"/>
    <property type="match status" value="1"/>
</dbReference>
<sequence>MIRLTKEQQQKMIQDIQQFFQNEFDQEYSEFDGQRVLHFIKEALAPHIYNAAIADVKYVFEQQFANFEEEISSLERPIRR</sequence>